<feature type="transmembrane region" description="Helical" evidence="1">
    <location>
        <begin position="7"/>
        <end position="26"/>
    </location>
</feature>
<comment type="caution">
    <text evidence="2">The sequence shown here is derived from an EMBL/GenBank/DDBJ whole genome shotgun (WGS) entry which is preliminary data.</text>
</comment>
<reference evidence="2" key="1">
    <citation type="submission" date="2023-03" db="EMBL/GenBank/DDBJ databases">
        <title>identification of new KPC variant in Klebsiella huaxiensis from the Hospital Sewage Samples in China.</title>
        <authorList>
            <person name="Wu Y."/>
        </authorList>
    </citation>
    <scope>NUCLEOTIDE SEQUENCE</scope>
    <source>
        <strain evidence="2">ZR-9</strain>
    </source>
</reference>
<name>A0ABT6E6T8_9ENTR</name>
<proteinExistence type="predicted"/>
<dbReference type="EMBL" id="JAPQEX020000001">
    <property type="protein sequence ID" value="MDG1641110.1"/>
    <property type="molecule type" value="Genomic_DNA"/>
</dbReference>
<keyword evidence="1" id="KW-0812">Transmembrane</keyword>
<evidence type="ECO:0000313" key="3">
    <source>
        <dbReference type="Proteomes" id="UP001075001"/>
    </source>
</evidence>
<feature type="transmembrane region" description="Helical" evidence="1">
    <location>
        <begin position="38"/>
        <end position="59"/>
    </location>
</feature>
<dbReference type="RefSeq" id="WP_130624405.1">
    <property type="nucleotide sequence ID" value="NZ_CP036175.1"/>
</dbReference>
<protein>
    <submittedName>
        <fullName evidence="2">Uncharacterized protein</fullName>
    </submittedName>
</protein>
<keyword evidence="1" id="KW-1133">Transmembrane helix</keyword>
<keyword evidence="1" id="KW-0472">Membrane</keyword>
<dbReference type="Proteomes" id="UP001075001">
    <property type="component" value="Unassembled WGS sequence"/>
</dbReference>
<evidence type="ECO:0000313" key="2">
    <source>
        <dbReference type="EMBL" id="MDG1641110.1"/>
    </source>
</evidence>
<organism evidence="2 3">
    <name type="scientific">Klebsiella huaxiensis</name>
    <dbReference type="NCBI Taxonomy" id="2153354"/>
    <lineage>
        <taxon>Bacteria</taxon>
        <taxon>Pseudomonadati</taxon>
        <taxon>Pseudomonadota</taxon>
        <taxon>Gammaproteobacteria</taxon>
        <taxon>Enterobacterales</taxon>
        <taxon>Enterobacteriaceae</taxon>
        <taxon>Klebsiella/Raoultella group</taxon>
        <taxon>Klebsiella</taxon>
    </lineage>
</organism>
<evidence type="ECO:0000256" key="1">
    <source>
        <dbReference type="SAM" id="Phobius"/>
    </source>
</evidence>
<gene>
    <name evidence="2" type="ORF">OXR69_004300</name>
</gene>
<keyword evidence="3" id="KW-1185">Reference proteome</keyword>
<accession>A0ABT6E6T8</accession>
<sequence>MRSIITFFISGSLCCLILLFMVDVFLPEGSIAQKFSDQAIALLGVSGAIVAAVATWQAAKEAARSAKIARESMEQSAESARQTLAETQRFNRRSNFENRYALLLAQHNNYHDQVCRLT</sequence>